<protein>
    <submittedName>
        <fullName evidence="2">Ribonuclease H-like domain-containing protein</fullName>
    </submittedName>
</protein>
<feature type="region of interest" description="Disordered" evidence="1">
    <location>
        <begin position="1"/>
        <end position="30"/>
    </location>
</feature>
<reference evidence="2" key="1">
    <citation type="journal article" date="2019" name="Sci. Rep.">
        <title>Draft genome of Tanacetum cinerariifolium, the natural source of mosquito coil.</title>
        <authorList>
            <person name="Yamashiro T."/>
            <person name="Shiraishi A."/>
            <person name="Satake H."/>
            <person name="Nakayama K."/>
        </authorList>
    </citation>
    <scope>NUCLEOTIDE SEQUENCE</scope>
</reference>
<accession>A0A699H0J6</accession>
<feature type="compositionally biased region" description="Basic and acidic residues" evidence="1">
    <location>
        <begin position="73"/>
        <end position="82"/>
    </location>
</feature>
<comment type="caution">
    <text evidence="2">The sequence shown here is derived from an EMBL/GenBank/DDBJ whole genome shotgun (WGS) entry which is preliminary data.</text>
</comment>
<feature type="compositionally biased region" description="Low complexity" evidence="1">
    <location>
        <begin position="99"/>
        <end position="111"/>
    </location>
</feature>
<feature type="region of interest" description="Disordered" evidence="1">
    <location>
        <begin position="129"/>
        <end position="157"/>
    </location>
</feature>
<feature type="region of interest" description="Disordered" evidence="1">
    <location>
        <begin position="64"/>
        <end position="114"/>
    </location>
</feature>
<evidence type="ECO:0000256" key="1">
    <source>
        <dbReference type="SAM" id="MobiDB-lite"/>
    </source>
</evidence>
<dbReference type="EMBL" id="BKCJ010086340">
    <property type="protein sequence ID" value="GEX03958.1"/>
    <property type="molecule type" value="Genomic_DNA"/>
</dbReference>
<evidence type="ECO:0000313" key="2">
    <source>
        <dbReference type="EMBL" id="GEX03958.1"/>
    </source>
</evidence>
<name>A0A699H0J6_TANCI</name>
<dbReference type="AlphaFoldDB" id="A0A699H0J6"/>
<organism evidence="2">
    <name type="scientific">Tanacetum cinerariifolium</name>
    <name type="common">Dalmatian daisy</name>
    <name type="synonym">Chrysanthemum cinerariifolium</name>
    <dbReference type="NCBI Taxonomy" id="118510"/>
    <lineage>
        <taxon>Eukaryota</taxon>
        <taxon>Viridiplantae</taxon>
        <taxon>Streptophyta</taxon>
        <taxon>Embryophyta</taxon>
        <taxon>Tracheophyta</taxon>
        <taxon>Spermatophyta</taxon>
        <taxon>Magnoliopsida</taxon>
        <taxon>eudicotyledons</taxon>
        <taxon>Gunneridae</taxon>
        <taxon>Pentapetalae</taxon>
        <taxon>asterids</taxon>
        <taxon>campanulids</taxon>
        <taxon>Asterales</taxon>
        <taxon>Asteraceae</taxon>
        <taxon>Asteroideae</taxon>
        <taxon>Anthemideae</taxon>
        <taxon>Anthemidinae</taxon>
        <taxon>Tanacetum</taxon>
    </lineage>
</organism>
<sequence length="392" mass="44822">MNPTRTARHINKAEKNPMPRNKSGKKTDRAYWTQGEEELLAKCFIEISENPKIDKYKLKNLKSTQARRTQGRVTEEDLKCFGDDAIPPPSRAPRKSKAQRSTSSSATSGSQKEQLTELMQQQIMLDREAKKEQIEPEQWQDSREDSHRGLHPRISPGNKVQPVAFVVRTNNNNSLRENARTTPHVAFSCLKPKLPTERVPEKARHCTVKDSHRGLHPRISPGNKVQLVAFVVRTNNNNNLNRKDSKYFVGFDEHECYIQDLKHNSLVGTRSETSGLYLFDVDKNGKIDVGMCNSTFVCYVFKNLWHFRLGHPADQVLSVLGNKIGFKNDSHVSPCDIYHRTKHTMEPFPLSDDVYVCVGELVHGDVRGPFKVVSKDDYKYFLTIIDDYSKIV</sequence>
<gene>
    <name evidence="2" type="ORF">Tci_275933</name>
</gene>
<feature type="compositionally biased region" description="Basic residues" evidence="1">
    <location>
        <begin position="1"/>
        <end position="10"/>
    </location>
</feature>
<proteinExistence type="predicted"/>
<feature type="compositionally biased region" description="Basic and acidic residues" evidence="1">
    <location>
        <begin position="129"/>
        <end position="148"/>
    </location>
</feature>